<evidence type="ECO:0000313" key="3">
    <source>
        <dbReference type="Proteomes" id="UP000295620"/>
    </source>
</evidence>
<comment type="caution">
    <text evidence="2">The sequence shown here is derived from an EMBL/GenBank/DDBJ whole genome shotgun (WGS) entry which is preliminary data.</text>
</comment>
<organism evidence="2 3">
    <name type="scientific">Pedobacter metabolipauper</name>
    <dbReference type="NCBI Taxonomy" id="425513"/>
    <lineage>
        <taxon>Bacteria</taxon>
        <taxon>Pseudomonadati</taxon>
        <taxon>Bacteroidota</taxon>
        <taxon>Sphingobacteriia</taxon>
        <taxon>Sphingobacteriales</taxon>
        <taxon>Sphingobacteriaceae</taxon>
        <taxon>Pedobacter</taxon>
    </lineage>
</organism>
<reference evidence="2 3" key="1">
    <citation type="submission" date="2019-03" db="EMBL/GenBank/DDBJ databases">
        <title>Genomic Encyclopedia of Archaeal and Bacterial Type Strains, Phase II (KMG-II): from individual species to whole genera.</title>
        <authorList>
            <person name="Goeker M."/>
        </authorList>
    </citation>
    <scope>NUCLEOTIDE SEQUENCE [LARGE SCALE GENOMIC DNA]</scope>
    <source>
        <strain evidence="2 3">DSM 19035</strain>
    </source>
</reference>
<gene>
    <name evidence="2" type="ORF">ATK78_4484</name>
</gene>
<feature type="chain" id="PRO_5020840468" evidence="1">
    <location>
        <begin position="21"/>
        <end position="235"/>
    </location>
</feature>
<dbReference type="OrthoDB" id="86940at2"/>
<protein>
    <submittedName>
        <fullName evidence="2">Uncharacterized protein</fullName>
    </submittedName>
</protein>
<feature type="signal peptide" evidence="1">
    <location>
        <begin position="1"/>
        <end position="20"/>
    </location>
</feature>
<accession>A0A4R6SQB1</accession>
<sequence>MKIKLTLFILICGFSIQAQSFKYPAMASQGRTIKSLIPAQWKVIDSVYGDLNRDQIADMALILEFYAPVKESRAYGDNTTEIITEIQKPRILAIYFKSGKSYKLAKQNNNFILRSEEGGAMGDPLRPLHITDNKLNFLFEGGANWRWKLNYTFKFQNNDWLLTQASNNSYHASSGEMNEKQYDFVNKKRLVITGTTFNRESANTSKEEPLQVKQLRTFTSFKKPWTWEISPDEFL</sequence>
<dbReference type="EMBL" id="SNYC01000009">
    <property type="protein sequence ID" value="TDQ06414.1"/>
    <property type="molecule type" value="Genomic_DNA"/>
</dbReference>
<dbReference type="AlphaFoldDB" id="A0A4R6SQB1"/>
<dbReference type="RefSeq" id="WP_133578272.1">
    <property type="nucleotide sequence ID" value="NZ_SNYC01000009.1"/>
</dbReference>
<proteinExistence type="predicted"/>
<keyword evidence="3" id="KW-1185">Reference proteome</keyword>
<keyword evidence="1" id="KW-0732">Signal</keyword>
<evidence type="ECO:0000256" key="1">
    <source>
        <dbReference type="SAM" id="SignalP"/>
    </source>
</evidence>
<name>A0A4R6SQB1_9SPHI</name>
<dbReference type="Proteomes" id="UP000295620">
    <property type="component" value="Unassembled WGS sequence"/>
</dbReference>
<evidence type="ECO:0000313" key="2">
    <source>
        <dbReference type="EMBL" id="TDQ06414.1"/>
    </source>
</evidence>